<feature type="transmembrane region" description="Helical" evidence="6">
    <location>
        <begin position="84"/>
        <end position="110"/>
    </location>
</feature>
<dbReference type="Proteomes" id="UP001054897">
    <property type="component" value="Chromosome"/>
</dbReference>
<evidence type="ECO:0000313" key="9">
    <source>
        <dbReference type="Proteomes" id="UP001054897"/>
    </source>
</evidence>
<accession>A0ABY5A1M3</accession>
<dbReference type="InterPro" id="IPR011701">
    <property type="entry name" value="MFS"/>
</dbReference>
<evidence type="ECO:0000256" key="1">
    <source>
        <dbReference type="ARBA" id="ARBA00004651"/>
    </source>
</evidence>
<evidence type="ECO:0000256" key="6">
    <source>
        <dbReference type="SAM" id="Phobius"/>
    </source>
</evidence>
<evidence type="ECO:0000259" key="7">
    <source>
        <dbReference type="PROSITE" id="PS50850"/>
    </source>
</evidence>
<dbReference type="InterPro" id="IPR020846">
    <property type="entry name" value="MFS_dom"/>
</dbReference>
<evidence type="ECO:0000256" key="4">
    <source>
        <dbReference type="ARBA" id="ARBA00022989"/>
    </source>
</evidence>
<dbReference type="PROSITE" id="PS50850">
    <property type="entry name" value="MFS"/>
    <property type="match status" value="1"/>
</dbReference>
<feature type="domain" description="Major facilitator superfamily (MFS) profile" evidence="7">
    <location>
        <begin position="11"/>
        <end position="391"/>
    </location>
</feature>
<dbReference type="GeneID" id="300081927"/>
<evidence type="ECO:0000256" key="3">
    <source>
        <dbReference type="ARBA" id="ARBA00022692"/>
    </source>
</evidence>
<dbReference type="EMBL" id="CP099397">
    <property type="protein sequence ID" value="USR37635.1"/>
    <property type="molecule type" value="Genomic_DNA"/>
</dbReference>
<dbReference type="Pfam" id="PF07690">
    <property type="entry name" value="MFS_1"/>
    <property type="match status" value="1"/>
</dbReference>
<keyword evidence="9" id="KW-1185">Reference proteome</keyword>
<keyword evidence="2" id="KW-1003">Cell membrane</keyword>
<name>A0ABY5A1M3_9GAMM</name>
<evidence type="ECO:0000256" key="2">
    <source>
        <dbReference type="ARBA" id="ARBA00022475"/>
    </source>
</evidence>
<keyword evidence="3 6" id="KW-0812">Transmembrane</keyword>
<feature type="transmembrane region" description="Helical" evidence="6">
    <location>
        <begin position="274"/>
        <end position="293"/>
    </location>
</feature>
<dbReference type="PANTHER" id="PTHR43124:SF3">
    <property type="entry name" value="CHLORAMPHENICOL EFFLUX PUMP RV0191"/>
    <property type="match status" value="1"/>
</dbReference>
<organism evidence="8 9">
    <name type="scientific">Ectopseudomonas hydrolytica</name>
    <dbReference type="NCBI Taxonomy" id="2493633"/>
    <lineage>
        <taxon>Bacteria</taxon>
        <taxon>Pseudomonadati</taxon>
        <taxon>Pseudomonadota</taxon>
        <taxon>Gammaproteobacteria</taxon>
        <taxon>Pseudomonadales</taxon>
        <taxon>Pseudomonadaceae</taxon>
        <taxon>Ectopseudomonas</taxon>
    </lineage>
</organism>
<reference evidence="8" key="1">
    <citation type="submission" date="2022-06" db="EMBL/GenBank/DDBJ databases">
        <title>Complete genome of Pseudomonas hydrolytica DSWY01T.</title>
        <authorList>
            <person name="Jung J."/>
            <person name="Jeon C.O."/>
        </authorList>
    </citation>
    <scope>NUCLEOTIDE SEQUENCE</scope>
    <source>
        <strain evidence="8">DSWY01</strain>
    </source>
</reference>
<feature type="transmembrane region" description="Helical" evidence="6">
    <location>
        <begin position="238"/>
        <end position="262"/>
    </location>
</feature>
<comment type="subcellular location">
    <subcellularLocation>
        <location evidence="1">Cell membrane</location>
        <topology evidence="1">Multi-pass membrane protein</topology>
    </subcellularLocation>
</comment>
<keyword evidence="5 6" id="KW-0472">Membrane</keyword>
<dbReference type="InterPro" id="IPR036259">
    <property type="entry name" value="MFS_trans_sf"/>
</dbReference>
<gene>
    <name evidence="8" type="ORF">L1F06_013110</name>
</gene>
<sequence length="392" mass="40783">MNAETQRPASLAGLSVLLLMAMGMPMMIFYAIGILGPHLIADLAISRQQLGWLTASTFGLAAVLSPWAGTLVQRMGTRAGLVSMFLLVGLSFSLMAILPGFGGLITALLFCGIAQSLANPATNQAIAHGVPVARKAGVVGLKQSGVQASALLAGVALPPLVLLWGWRGALATWVPVALLMAALVSRWVPAKSAAAPRQPLRVRAPNAWLSMLMAIQLCAGLALSSFMTFLGVHADQMGVSASAIGAMVSCFGVMGILSRVLLTPLADKLKDETILLGVLFVLAGLALAVMRQANAHQHWPLWLGVMGMGLSVVASNAIAMSMLLRDERFGGAATSAGMLSVGFFGGFALGPPAFGWLLAHSEGFASAWLGLIGILLAGGLLCLLLLYMRHRQ</sequence>
<feature type="transmembrane region" description="Helical" evidence="6">
    <location>
        <begin position="365"/>
        <end position="387"/>
    </location>
</feature>
<dbReference type="Gene3D" id="1.20.1250.20">
    <property type="entry name" value="MFS general substrate transporter like domains"/>
    <property type="match status" value="2"/>
</dbReference>
<evidence type="ECO:0000256" key="5">
    <source>
        <dbReference type="ARBA" id="ARBA00023136"/>
    </source>
</evidence>
<dbReference type="InterPro" id="IPR050189">
    <property type="entry name" value="MFS_Efflux_Transporters"/>
</dbReference>
<keyword evidence="4 6" id="KW-1133">Transmembrane helix</keyword>
<feature type="transmembrane region" description="Helical" evidence="6">
    <location>
        <begin position="164"/>
        <end position="188"/>
    </location>
</feature>
<dbReference type="PANTHER" id="PTHR43124">
    <property type="entry name" value="PURINE EFFLUX PUMP PBUE"/>
    <property type="match status" value="1"/>
</dbReference>
<protein>
    <submittedName>
        <fullName evidence="8">MFS transporter</fullName>
    </submittedName>
</protein>
<feature type="transmembrane region" description="Helical" evidence="6">
    <location>
        <begin position="52"/>
        <end position="72"/>
    </location>
</feature>
<proteinExistence type="predicted"/>
<feature type="transmembrane region" description="Helical" evidence="6">
    <location>
        <begin position="12"/>
        <end position="32"/>
    </location>
</feature>
<evidence type="ECO:0000313" key="8">
    <source>
        <dbReference type="EMBL" id="USR37635.1"/>
    </source>
</evidence>
<dbReference type="RefSeq" id="WP_065985193.1">
    <property type="nucleotide sequence ID" value="NZ_CP099397.1"/>
</dbReference>
<feature type="transmembrane region" description="Helical" evidence="6">
    <location>
        <begin position="336"/>
        <end position="359"/>
    </location>
</feature>
<feature type="transmembrane region" description="Helical" evidence="6">
    <location>
        <begin position="208"/>
        <end position="232"/>
    </location>
</feature>
<feature type="transmembrane region" description="Helical" evidence="6">
    <location>
        <begin position="299"/>
        <end position="324"/>
    </location>
</feature>
<dbReference type="SUPFAM" id="SSF103473">
    <property type="entry name" value="MFS general substrate transporter"/>
    <property type="match status" value="1"/>
</dbReference>